<dbReference type="Proteomes" id="UP001153076">
    <property type="component" value="Unassembled WGS sequence"/>
</dbReference>
<evidence type="ECO:0000256" key="6">
    <source>
        <dbReference type="RuleBase" id="RU369086"/>
    </source>
</evidence>
<dbReference type="InterPro" id="IPR013238">
    <property type="entry name" value="RNA_pol_III_Rbc25"/>
</dbReference>
<dbReference type="GO" id="GO:0005666">
    <property type="term" value="C:RNA polymerase III complex"/>
    <property type="evidence" value="ECO:0007669"/>
    <property type="project" value="TreeGrafter"/>
</dbReference>
<keyword evidence="3 6" id="KW-0240">DNA-directed RNA polymerase</keyword>
<dbReference type="SUPFAM" id="SSF88798">
    <property type="entry name" value="N-terminal, heterodimerisation domain of RBP7 (RpoE)"/>
    <property type="match status" value="1"/>
</dbReference>
<evidence type="ECO:0000256" key="7">
    <source>
        <dbReference type="SAM" id="MobiDB-lite"/>
    </source>
</evidence>
<keyword evidence="5 6" id="KW-0539">Nucleus</keyword>
<dbReference type="InterPro" id="IPR005576">
    <property type="entry name" value="Rpb7-like_N"/>
</dbReference>
<dbReference type="PANTHER" id="PTHR12709:SF1">
    <property type="entry name" value="DNA-DIRECTED RNA POLYMERASE III SUBUNIT RPC8"/>
    <property type="match status" value="1"/>
</dbReference>
<dbReference type="Gene3D" id="3.30.1490.120">
    <property type="entry name" value="RNA polymerase Rpb7-like, N-terminal domain"/>
    <property type="match status" value="1"/>
</dbReference>
<keyword evidence="11" id="KW-1185">Reference proteome</keyword>
<evidence type="ECO:0000256" key="4">
    <source>
        <dbReference type="ARBA" id="ARBA00023163"/>
    </source>
</evidence>
<evidence type="ECO:0000313" key="11">
    <source>
        <dbReference type="Proteomes" id="UP001153076"/>
    </source>
</evidence>
<dbReference type="Gene3D" id="2.40.50.140">
    <property type="entry name" value="Nucleic acid-binding proteins"/>
    <property type="match status" value="1"/>
</dbReference>
<gene>
    <name evidence="10" type="ORF">Cgig2_028560</name>
</gene>
<dbReference type="PANTHER" id="PTHR12709">
    <property type="entry name" value="DNA-DIRECTED RNA POLYMERASE II, III"/>
    <property type="match status" value="1"/>
</dbReference>
<comment type="similarity">
    <text evidence="2">Belongs to the eukaryotic RPB7/RPC8 RNA polymerase subunit family.</text>
</comment>
<evidence type="ECO:0000256" key="2">
    <source>
        <dbReference type="ARBA" id="ARBA00009307"/>
    </source>
</evidence>
<evidence type="ECO:0000256" key="3">
    <source>
        <dbReference type="ARBA" id="ARBA00022478"/>
    </source>
</evidence>
<dbReference type="InterPro" id="IPR012340">
    <property type="entry name" value="NA-bd_OB-fold"/>
</dbReference>
<dbReference type="EMBL" id="JAKOGI010002659">
    <property type="protein sequence ID" value="KAJ8421576.1"/>
    <property type="molecule type" value="Genomic_DNA"/>
</dbReference>
<dbReference type="InterPro" id="IPR036898">
    <property type="entry name" value="RNA_pol_Rpb7-like_N_sf"/>
</dbReference>
<feature type="domain" description="RNA polymerase Rpb7-like N-terminal" evidence="8">
    <location>
        <begin position="8"/>
        <end position="64"/>
    </location>
</feature>
<evidence type="ECO:0000259" key="8">
    <source>
        <dbReference type="Pfam" id="PF03876"/>
    </source>
</evidence>
<dbReference type="Pfam" id="PF03876">
    <property type="entry name" value="SHS2_Rpb7-N"/>
    <property type="match status" value="1"/>
</dbReference>
<feature type="region of interest" description="Disordered" evidence="7">
    <location>
        <begin position="121"/>
        <end position="150"/>
    </location>
</feature>
<dbReference type="AlphaFoldDB" id="A0A9Q1GLX4"/>
<keyword evidence="4 6" id="KW-0804">Transcription</keyword>
<reference evidence="10" key="1">
    <citation type="submission" date="2022-04" db="EMBL/GenBank/DDBJ databases">
        <title>Carnegiea gigantea Genome sequencing and assembly v2.</title>
        <authorList>
            <person name="Copetti D."/>
            <person name="Sanderson M.J."/>
            <person name="Burquez A."/>
            <person name="Wojciechowski M.F."/>
        </authorList>
    </citation>
    <scope>NUCLEOTIDE SEQUENCE</scope>
    <source>
        <strain evidence="10">SGP5-SGP5p</strain>
        <tissue evidence="10">Aerial part</tissue>
    </source>
</reference>
<proteinExistence type="inferred from homology"/>
<evidence type="ECO:0000313" key="10">
    <source>
        <dbReference type="EMBL" id="KAJ8421576.1"/>
    </source>
</evidence>
<comment type="function">
    <text evidence="6">DNA-dependent RNA polymerase which catalyzes the transcription of DNA into RNA using the four ribonucleoside triphosphates as substrates.</text>
</comment>
<comment type="subcellular location">
    <subcellularLocation>
        <location evidence="1 6">Nucleus</location>
    </subcellularLocation>
</comment>
<evidence type="ECO:0000259" key="9">
    <source>
        <dbReference type="Pfam" id="PF08292"/>
    </source>
</evidence>
<dbReference type="CDD" id="cd04330">
    <property type="entry name" value="RNAP_III_Rpc25_N"/>
    <property type="match status" value="1"/>
</dbReference>
<name>A0A9Q1GLX4_9CARY</name>
<accession>A0A9Q1GLX4</accession>
<feature type="domain" description="RNA polymerase III subunit Rpc25" evidence="9">
    <location>
        <begin position="83"/>
        <end position="118"/>
    </location>
</feature>
<sequence length="245" mass="27336">MFALSLLEHKLRVPASKLGLPLEDAIRGELESIFLDKVITKLGLCVSIYDIKSIDGGFILPNEGSPTYMVVFRVIMFRPYVGEVISAKLKESNTNGLRLSLEFFDDIYVPFYALPTPREAEPLDAEAGKEKPGDLEEHEKEKPSNPKESQKGKLMLVVNVLTVINHGFFIFPPRLLGGDPQIRFQVAGVRYPPIPLEQEEGSKPFAPMVVTVSFYLSTYHCGCGTYMFFQGSIDSDGLGPTVWWS</sequence>
<evidence type="ECO:0000256" key="1">
    <source>
        <dbReference type="ARBA" id="ARBA00004123"/>
    </source>
</evidence>
<comment type="caution">
    <text evidence="10">The sequence shown here is derived from an EMBL/GenBank/DDBJ whole genome shotgun (WGS) entry which is preliminary data.</text>
</comment>
<protein>
    <recommendedName>
        <fullName evidence="6">DNA-directed RNA polymerase subunit</fullName>
    </recommendedName>
</protein>
<dbReference type="InterPro" id="IPR045113">
    <property type="entry name" value="Rpb7-like"/>
</dbReference>
<evidence type="ECO:0000256" key="5">
    <source>
        <dbReference type="ARBA" id="ARBA00023242"/>
    </source>
</evidence>
<dbReference type="Pfam" id="PF08292">
    <property type="entry name" value="RNA_pol_Rbc25"/>
    <property type="match status" value="1"/>
</dbReference>
<organism evidence="10 11">
    <name type="scientific">Carnegiea gigantea</name>
    <dbReference type="NCBI Taxonomy" id="171969"/>
    <lineage>
        <taxon>Eukaryota</taxon>
        <taxon>Viridiplantae</taxon>
        <taxon>Streptophyta</taxon>
        <taxon>Embryophyta</taxon>
        <taxon>Tracheophyta</taxon>
        <taxon>Spermatophyta</taxon>
        <taxon>Magnoliopsida</taxon>
        <taxon>eudicotyledons</taxon>
        <taxon>Gunneridae</taxon>
        <taxon>Pentapetalae</taxon>
        <taxon>Caryophyllales</taxon>
        <taxon>Cactineae</taxon>
        <taxon>Cactaceae</taxon>
        <taxon>Cactoideae</taxon>
        <taxon>Echinocereeae</taxon>
        <taxon>Carnegiea</taxon>
    </lineage>
</organism>
<dbReference type="OrthoDB" id="10256606at2759"/>
<dbReference type="GO" id="GO:0006384">
    <property type="term" value="P:transcription initiation at RNA polymerase III promoter"/>
    <property type="evidence" value="ECO:0007669"/>
    <property type="project" value="TreeGrafter"/>
</dbReference>